<reference evidence="9 10" key="1">
    <citation type="submission" date="2018-06" db="EMBL/GenBank/DDBJ databases">
        <title>Paenibacillus imtechensis sp. nov.</title>
        <authorList>
            <person name="Pinnaka A.K."/>
            <person name="Singh H."/>
            <person name="Kaur M."/>
        </authorList>
    </citation>
    <scope>NUCLEOTIDE SEQUENCE [LARGE SCALE GENOMIC DNA]</scope>
    <source>
        <strain evidence="9 10">SMB1</strain>
    </source>
</reference>
<dbReference type="GO" id="GO:0003700">
    <property type="term" value="F:DNA-binding transcription factor activity"/>
    <property type="evidence" value="ECO:0007669"/>
    <property type="project" value="InterPro"/>
</dbReference>
<dbReference type="AlphaFoldDB" id="A0A2W1LPJ5"/>
<proteinExistence type="inferred from homology"/>
<dbReference type="OrthoDB" id="9808770at2"/>
<dbReference type="InterPro" id="IPR015424">
    <property type="entry name" value="PyrdxlP-dep_Trfase"/>
</dbReference>
<dbReference type="PANTHER" id="PTHR46577">
    <property type="entry name" value="HTH-TYPE TRANSCRIPTIONAL REGULATORY PROTEIN GABR"/>
    <property type="match status" value="1"/>
</dbReference>
<dbReference type="PANTHER" id="PTHR46577:SF1">
    <property type="entry name" value="HTH-TYPE TRANSCRIPTIONAL REGULATORY PROTEIN GABR"/>
    <property type="match status" value="1"/>
</dbReference>
<keyword evidence="10" id="KW-1185">Reference proteome</keyword>
<evidence type="ECO:0000256" key="1">
    <source>
        <dbReference type="ARBA" id="ARBA00001933"/>
    </source>
</evidence>
<dbReference type="CDD" id="cd00609">
    <property type="entry name" value="AAT_like"/>
    <property type="match status" value="1"/>
</dbReference>
<evidence type="ECO:0000259" key="8">
    <source>
        <dbReference type="PROSITE" id="PS50949"/>
    </source>
</evidence>
<dbReference type="SUPFAM" id="SSF46785">
    <property type="entry name" value="Winged helix' DNA-binding domain"/>
    <property type="match status" value="1"/>
</dbReference>
<dbReference type="GO" id="GO:0003677">
    <property type="term" value="F:DNA binding"/>
    <property type="evidence" value="ECO:0007669"/>
    <property type="project" value="UniProtKB-KW"/>
</dbReference>
<keyword evidence="6" id="KW-0238">DNA-binding</keyword>
<keyword evidence="7" id="KW-0804">Transcription</keyword>
<name>A0A2W1LPJ5_9BACL</name>
<dbReference type="InterPro" id="IPR036390">
    <property type="entry name" value="WH_DNA-bd_sf"/>
</dbReference>
<evidence type="ECO:0000313" key="10">
    <source>
        <dbReference type="Proteomes" id="UP000249522"/>
    </source>
</evidence>
<dbReference type="SUPFAM" id="SSF53383">
    <property type="entry name" value="PLP-dependent transferases"/>
    <property type="match status" value="1"/>
</dbReference>
<organism evidence="9 10">
    <name type="scientific">Paenibacillus sambharensis</name>
    <dbReference type="NCBI Taxonomy" id="1803190"/>
    <lineage>
        <taxon>Bacteria</taxon>
        <taxon>Bacillati</taxon>
        <taxon>Bacillota</taxon>
        <taxon>Bacilli</taxon>
        <taxon>Bacillales</taxon>
        <taxon>Paenibacillaceae</taxon>
        <taxon>Paenibacillus</taxon>
    </lineage>
</organism>
<dbReference type="InterPro" id="IPR036388">
    <property type="entry name" value="WH-like_DNA-bd_sf"/>
</dbReference>
<dbReference type="GO" id="GO:0030170">
    <property type="term" value="F:pyridoxal phosphate binding"/>
    <property type="evidence" value="ECO:0007669"/>
    <property type="project" value="InterPro"/>
</dbReference>
<dbReference type="Proteomes" id="UP000249522">
    <property type="component" value="Unassembled WGS sequence"/>
</dbReference>
<accession>A0A2W1LPJ5</accession>
<dbReference type="Pfam" id="PF00392">
    <property type="entry name" value="GntR"/>
    <property type="match status" value="1"/>
</dbReference>
<dbReference type="GO" id="GO:0008483">
    <property type="term" value="F:transaminase activity"/>
    <property type="evidence" value="ECO:0007669"/>
    <property type="project" value="UniProtKB-KW"/>
</dbReference>
<sequence length="522" mass="58083">MLGAYAILISKWKNELGRLILLVQHQWLGIDKTSKMPLNRQIYEQIQQAIENGTLRRGDSVPASRLLAERLQVSRTVVLGAYEQLQAEGYLEMRKGAGTFIADNAAGGQDNPLELDDELDAEMVVNVPDFLSFVRSPMSGLVDVADTAACDFRHGVPAWDAFPMDRWQKSLLKACRRATPDTLTYGPAEGLMSLREEIARLVRSTRSIPAVPEQIVITSGATQALDILARLCLRTGEQVLVEDPTHPVLREIFSFSGGRVIPVPVDEQGLCTNRIEESIARHNGSPDKTKLLYITPSHQFPMGVTMSLHRRIELLNWARNTGAVIIEDDYDSEYRYVGKKVSALAGLDSSGKVVYVGSFSKILFPSLRIGYAILPPALIEPFLAVKWITDRMSPTLEQEALADFIQSGQYAKHVHQMGKLYAGRRSCLVACLVEEFGDRVRYFGDEAGLHLLIELDSPADENSIAEKSLQYGAKVYPASDYYSSFRPDKPTFLLGYANLSELQIKQGIKQFARAERDCRPGC</sequence>
<comment type="caution">
    <text evidence="9">The sequence shown here is derived from an EMBL/GenBank/DDBJ whole genome shotgun (WGS) entry which is preliminary data.</text>
</comment>
<protein>
    <submittedName>
        <fullName evidence="9">PLP-dependent aminotransferase family protein</fullName>
    </submittedName>
</protein>
<keyword evidence="3 9" id="KW-0032">Aminotransferase</keyword>
<dbReference type="EMBL" id="QKRB01000056">
    <property type="protein sequence ID" value="PZD93751.1"/>
    <property type="molecule type" value="Genomic_DNA"/>
</dbReference>
<dbReference type="InterPro" id="IPR004839">
    <property type="entry name" value="Aminotransferase_I/II_large"/>
</dbReference>
<dbReference type="SMART" id="SM00345">
    <property type="entry name" value="HTH_GNTR"/>
    <property type="match status" value="1"/>
</dbReference>
<evidence type="ECO:0000256" key="2">
    <source>
        <dbReference type="ARBA" id="ARBA00005384"/>
    </source>
</evidence>
<evidence type="ECO:0000256" key="5">
    <source>
        <dbReference type="ARBA" id="ARBA00023015"/>
    </source>
</evidence>
<evidence type="ECO:0000256" key="4">
    <source>
        <dbReference type="ARBA" id="ARBA00022898"/>
    </source>
</evidence>
<dbReference type="Gene3D" id="1.10.10.10">
    <property type="entry name" value="Winged helix-like DNA-binding domain superfamily/Winged helix DNA-binding domain"/>
    <property type="match status" value="1"/>
</dbReference>
<dbReference type="InterPro" id="IPR000524">
    <property type="entry name" value="Tscrpt_reg_HTH_GntR"/>
</dbReference>
<keyword evidence="4" id="KW-0663">Pyridoxal phosphate</keyword>
<evidence type="ECO:0000313" key="9">
    <source>
        <dbReference type="EMBL" id="PZD93751.1"/>
    </source>
</evidence>
<evidence type="ECO:0000256" key="6">
    <source>
        <dbReference type="ARBA" id="ARBA00023125"/>
    </source>
</evidence>
<dbReference type="InterPro" id="IPR051446">
    <property type="entry name" value="HTH_trans_reg/aminotransferase"/>
</dbReference>
<dbReference type="PROSITE" id="PS50949">
    <property type="entry name" value="HTH_GNTR"/>
    <property type="match status" value="1"/>
</dbReference>
<keyword evidence="5" id="KW-0805">Transcription regulation</keyword>
<dbReference type="InterPro" id="IPR015421">
    <property type="entry name" value="PyrdxlP-dep_Trfase_major"/>
</dbReference>
<feature type="domain" description="HTH gntR-type" evidence="8">
    <location>
        <begin position="36"/>
        <end position="104"/>
    </location>
</feature>
<gene>
    <name evidence="9" type="ORF">DNH61_21345</name>
</gene>
<dbReference type="Pfam" id="PF00155">
    <property type="entry name" value="Aminotran_1_2"/>
    <property type="match status" value="1"/>
</dbReference>
<dbReference type="Gene3D" id="3.40.640.10">
    <property type="entry name" value="Type I PLP-dependent aspartate aminotransferase-like (Major domain)"/>
    <property type="match status" value="1"/>
</dbReference>
<keyword evidence="9" id="KW-0808">Transferase</keyword>
<evidence type="ECO:0000256" key="3">
    <source>
        <dbReference type="ARBA" id="ARBA00022576"/>
    </source>
</evidence>
<comment type="similarity">
    <text evidence="2">In the C-terminal section; belongs to the class-I pyridoxal-phosphate-dependent aminotransferase family.</text>
</comment>
<dbReference type="CDD" id="cd07377">
    <property type="entry name" value="WHTH_GntR"/>
    <property type="match status" value="1"/>
</dbReference>
<comment type="cofactor">
    <cofactor evidence="1">
        <name>pyridoxal 5'-phosphate</name>
        <dbReference type="ChEBI" id="CHEBI:597326"/>
    </cofactor>
</comment>
<dbReference type="PRINTS" id="PR00035">
    <property type="entry name" value="HTHGNTR"/>
</dbReference>
<evidence type="ECO:0000256" key="7">
    <source>
        <dbReference type="ARBA" id="ARBA00023163"/>
    </source>
</evidence>